<gene>
    <name evidence="1" type="ORF">MKW98_026021</name>
</gene>
<name>A0AAD4RZB1_9MAGN</name>
<dbReference type="EMBL" id="JAJJMB010017069">
    <property type="protein sequence ID" value="KAI3842231.1"/>
    <property type="molecule type" value="Genomic_DNA"/>
</dbReference>
<sequence length="75" mass="8867">MKLLEEGQKQKTAMELLELYLQFLKWIQSVLSKLGWKVFQVLTLEDAISEADIFLLLQLWIKMRLSHGSCSVRIW</sequence>
<keyword evidence="2" id="KW-1185">Reference proteome</keyword>
<evidence type="ECO:0000313" key="2">
    <source>
        <dbReference type="Proteomes" id="UP001202328"/>
    </source>
</evidence>
<proteinExistence type="predicted"/>
<comment type="caution">
    <text evidence="1">The sequence shown here is derived from an EMBL/GenBank/DDBJ whole genome shotgun (WGS) entry which is preliminary data.</text>
</comment>
<dbReference type="Proteomes" id="UP001202328">
    <property type="component" value="Unassembled WGS sequence"/>
</dbReference>
<protein>
    <submittedName>
        <fullName evidence="1">Uncharacterized protein</fullName>
    </submittedName>
</protein>
<evidence type="ECO:0000313" key="1">
    <source>
        <dbReference type="EMBL" id="KAI3842231.1"/>
    </source>
</evidence>
<dbReference type="AlphaFoldDB" id="A0AAD4RZB1"/>
<accession>A0AAD4RZB1</accession>
<reference evidence="1" key="1">
    <citation type="submission" date="2022-04" db="EMBL/GenBank/DDBJ databases">
        <title>A functionally conserved STORR gene fusion in Papaver species that diverged 16.8 million years ago.</title>
        <authorList>
            <person name="Catania T."/>
        </authorList>
    </citation>
    <scope>NUCLEOTIDE SEQUENCE</scope>
    <source>
        <strain evidence="1">S-188037</strain>
    </source>
</reference>
<organism evidence="1 2">
    <name type="scientific">Papaver atlanticum</name>
    <dbReference type="NCBI Taxonomy" id="357466"/>
    <lineage>
        <taxon>Eukaryota</taxon>
        <taxon>Viridiplantae</taxon>
        <taxon>Streptophyta</taxon>
        <taxon>Embryophyta</taxon>
        <taxon>Tracheophyta</taxon>
        <taxon>Spermatophyta</taxon>
        <taxon>Magnoliopsida</taxon>
        <taxon>Ranunculales</taxon>
        <taxon>Papaveraceae</taxon>
        <taxon>Papaveroideae</taxon>
        <taxon>Papaver</taxon>
    </lineage>
</organism>